<reference evidence="1" key="1">
    <citation type="submission" date="2014-09" db="EMBL/GenBank/DDBJ databases">
        <authorList>
            <person name="Magalhaes I.L.F."/>
            <person name="Oliveira U."/>
            <person name="Santos F.R."/>
            <person name="Vidigal T.H.D.A."/>
            <person name="Brescovit A.D."/>
            <person name="Santos A.J."/>
        </authorList>
    </citation>
    <scope>NUCLEOTIDE SEQUENCE</scope>
    <source>
        <tissue evidence="1">Shoot tissue taken approximately 20 cm above the soil surface</tissue>
    </source>
</reference>
<dbReference type="AlphaFoldDB" id="A0A0A9FYL4"/>
<name>A0A0A9FYL4_ARUDO</name>
<organism evidence="1">
    <name type="scientific">Arundo donax</name>
    <name type="common">Giant reed</name>
    <name type="synonym">Donax arundinaceus</name>
    <dbReference type="NCBI Taxonomy" id="35708"/>
    <lineage>
        <taxon>Eukaryota</taxon>
        <taxon>Viridiplantae</taxon>
        <taxon>Streptophyta</taxon>
        <taxon>Embryophyta</taxon>
        <taxon>Tracheophyta</taxon>
        <taxon>Spermatophyta</taxon>
        <taxon>Magnoliopsida</taxon>
        <taxon>Liliopsida</taxon>
        <taxon>Poales</taxon>
        <taxon>Poaceae</taxon>
        <taxon>PACMAD clade</taxon>
        <taxon>Arundinoideae</taxon>
        <taxon>Arundineae</taxon>
        <taxon>Arundo</taxon>
    </lineage>
</organism>
<dbReference type="EMBL" id="GBRH01181597">
    <property type="protein sequence ID" value="JAE16299.1"/>
    <property type="molecule type" value="Transcribed_RNA"/>
</dbReference>
<protein>
    <submittedName>
        <fullName evidence="1">Uncharacterized protein</fullName>
    </submittedName>
</protein>
<proteinExistence type="predicted"/>
<accession>A0A0A9FYL4</accession>
<sequence length="20" mass="2486">MHVYFNRSCKNQRVNVFCCH</sequence>
<evidence type="ECO:0000313" key="1">
    <source>
        <dbReference type="EMBL" id="JAE16299.1"/>
    </source>
</evidence>
<reference evidence="1" key="2">
    <citation type="journal article" date="2015" name="Data Brief">
        <title>Shoot transcriptome of the giant reed, Arundo donax.</title>
        <authorList>
            <person name="Barrero R.A."/>
            <person name="Guerrero F.D."/>
            <person name="Moolhuijzen P."/>
            <person name="Goolsby J.A."/>
            <person name="Tidwell J."/>
            <person name="Bellgard S.E."/>
            <person name="Bellgard M.I."/>
        </authorList>
    </citation>
    <scope>NUCLEOTIDE SEQUENCE</scope>
    <source>
        <tissue evidence="1">Shoot tissue taken approximately 20 cm above the soil surface</tissue>
    </source>
</reference>